<feature type="transmembrane region" description="Helical" evidence="9">
    <location>
        <begin position="242"/>
        <end position="263"/>
    </location>
</feature>
<dbReference type="InterPro" id="IPR005665">
    <property type="entry name" value="SecF_bac"/>
</dbReference>
<evidence type="ECO:0000259" key="11">
    <source>
        <dbReference type="Pfam" id="PF02355"/>
    </source>
</evidence>
<comment type="subcellular location">
    <subcellularLocation>
        <location evidence="1 9">Cell membrane</location>
        <topology evidence="1 9">Multi-pass membrane protein</topology>
    </subcellularLocation>
</comment>
<protein>
    <recommendedName>
        <fullName evidence="9">Protein-export membrane protein SecF</fullName>
    </recommendedName>
</protein>
<dbReference type="InterPro" id="IPR022813">
    <property type="entry name" value="SecD/SecF_arch_bac"/>
</dbReference>
<dbReference type="NCBIfam" id="TIGR00966">
    <property type="entry name" value="transloc_SecF"/>
    <property type="match status" value="1"/>
</dbReference>
<feature type="transmembrane region" description="Helical" evidence="9">
    <location>
        <begin position="317"/>
        <end position="344"/>
    </location>
</feature>
<organism evidence="12 13">
    <name type="scientific">Faucicola osloensis</name>
    <name type="common">Moraxella osloensis</name>
    <dbReference type="NCBI Taxonomy" id="34062"/>
    <lineage>
        <taxon>Bacteria</taxon>
        <taxon>Pseudomonadati</taxon>
        <taxon>Pseudomonadota</taxon>
        <taxon>Gammaproteobacteria</taxon>
        <taxon>Moraxellales</taxon>
        <taxon>Moraxellaceae</taxon>
        <taxon>Faucicola</taxon>
    </lineage>
</organism>
<evidence type="ECO:0000313" key="12">
    <source>
        <dbReference type="EMBL" id="PKZ69770.1"/>
    </source>
</evidence>
<feature type="transmembrane region" description="Helical" evidence="9">
    <location>
        <begin position="71"/>
        <end position="91"/>
    </location>
</feature>
<keyword evidence="3 9" id="KW-1003">Cell membrane</keyword>
<accession>A0A2I1RKW7</accession>
<dbReference type="HAMAP" id="MF_01464_B">
    <property type="entry name" value="SecF_B"/>
    <property type="match status" value="1"/>
</dbReference>
<dbReference type="Pfam" id="PF02355">
    <property type="entry name" value="SecD_SecF_C"/>
    <property type="match status" value="1"/>
</dbReference>
<dbReference type="Pfam" id="PF07549">
    <property type="entry name" value="Sec_GG"/>
    <property type="match status" value="1"/>
</dbReference>
<dbReference type="PRINTS" id="PR01755">
    <property type="entry name" value="SECFTRNLCASE"/>
</dbReference>
<sequence>MASNTQHRKTPRRNGKGVNKNLVKQPATPSDTIPQNAGLAVANAASAEFSAENFGGEKFFAGRRIIDFLKVAKPFAILSAILTILSLVAILTKGLNLGLDFTGGVSATVVYEKPVQQAQVQSALANHKINDSVVQYLGSNKEILVRLPPQKQIEGLSNSLDAALDLPNNNATIKNIDVVGSQVGNEIYVSSLGATALALLCMFIYVMVRFQAKLALGAVLALFHDSIITVGIFALFGWPFDLTVLAAVLSLIGYSINDTIVVFDRIRENFRRVRGASPTQIVNLSLTETLRRTIMTISTVLLVVVSMLLLGGDSLHWFSVALLIGLILGTFSSVYIASAIPLWLGMSRKDFIVEVKPEFVEDEVVFEDRNAPMYDNKALDNQ</sequence>
<feature type="compositionally biased region" description="Basic residues" evidence="10">
    <location>
        <begin position="1"/>
        <end position="15"/>
    </location>
</feature>
<feature type="region of interest" description="Disordered" evidence="10">
    <location>
        <begin position="1"/>
        <end position="30"/>
    </location>
</feature>
<comment type="function">
    <text evidence="9">Part of the Sec protein translocase complex. Interacts with the SecYEG preprotein conducting channel. SecDF uses the proton motive force (PMF) to complete protein translocation after the ATP-dependent function of SecA.</text>
</comment>
<evidence type="ECO:0000256" key="3">
    <source>
        <dbReference type="ARBA" id="ARBA00022475"/>
    </source>
</evidence>
<evidence type="ECO:0000256" key="5">
    <source>
        <dbReference type="ARBA" id="ARBA00022927"/>
    </source>
</evidence>
<keyword evidence="5 9" id="KW-0653">Protein transport</keyword>
<dbReference type="GO" id="GO:0006605">
    <property type="term" value="P:protein targeting"/>
    <property type="evidence" value="ECO:0007669"/>
    <property type="project" value="UniProtKB-UniRule"/>
</dbReference>
<feature type="domain" description="Protein export membrane protein SecD/SecF C-terminal" evidence="11">
    <location>
        <begin position="169"/>
        <end position="345"/>
    </location>
</feature>
<comment type="similarity">
    <text evidence="9">Belongs to the SecD/SecF family. SecF subfamily.</text>
</comment>
<dbReference type="InterPro" id="IPR055344">
    <property type="entry name" value="SecD_SecF_C_bact"/>
</dbReference>
<feature type="transmembrane region" description="Helical" evidence="9">
    <location>
        <begin position="215"/>
        <end position="236"/>
    </location>
</feature>
<proteinExistence type="inferred from homology"/>
<evidence type="ECO:0000256" key="7">
    <source>
        <dbReference type="ARBA" id="ARBA00023010"/>
    </source>
</evidence>
<dbReference type="EMBL" id="PKJS01000002">
    <property type="protein sequence ID" value="PKZ69770.1"/>
    <property type="molecule type" value="Genomic_DNA"/>
</dbReference>
<dbReference type="AlphaFoldDB" id="A0A2I1RKW7"/>
<dbReference type="SUPFAM" id="SSF82866">
    <property type="entry name" value="Multidrug efflux transporter AcrB transmembrane domain"/>
    <property type="match status" value="1"/>
</dbReference>
<gene>
    <name evidence="9 12" type="primary">secF</name>
    <name evidence="12" type="ORF">CYJ96_01845</name>
</gene>
<dbReference type="NCBIfam" id="TIGR00916">
    <property type="entry name" value="2A0604s01"/>
    <property type="match status" value="1"/>
</dbReference>
<name>A0A2I1RKW7_FAUOS</name>
<dbReference type="InterPro" id="IPR022646">
    <property type="entry name" value="SecD/SecF_CS"/>
</dbReference>
<evidence type="ECO:0000256" key="10">
    <source>
        <dbReference type="SAM" id="MobiDB-lite"/>
    </source>
</evidence>
<dbReference type="GO" id="GO:0065002">
    <property type="term" value="P:intracellular protein transmembrane transport"/>
    <property type="evidence" value="ECO:0007669"/>
    <property type="project" value="UniProtKB-UniRule"/>
</dbReference>
<comment type="subunit">
    <text evidence="9">Forms a complex with SecD. Part of the essential Sec protein translocation apparatus which comprises SecA, SecYEG and auxiliary proteins SecDF-YajC and YidC.</text>
</comment>
<evidence type="ECO:0000256" key="8">
    <source>
        <dbReference type="ARBA" id="ARBA00023136"/>
    </source>
</evidence>
<evidence type="ECO:0000256" key="2">
    <source>
        <dbReference type="ARBA" id="ARBA00022448"/>
    </source>
</evidence>
<feature type="transmembrane region" description="Helical" evidence="9">
    <location>
        <begin position="187"/>
        <end position="208"/>
    </location>
</feature>
<keyword evidence="7 9" id="KW-0811">Translocation</keyword>
<evidence type="ECO:0000256" key="6">
    <source>
        <dbReference type="ARBA" id="ARBA00022989"/>
    </source>
</evidence>
<comment type="caution">
    <text evidence="12">The sequence shown here is derived from an EMBL/GenBank/DDBJ whole genome shotgun (WGS) entry which is preliminary data.</text>
</comment>
<dbReference type="InterPro" id="IPR048634">
    <property type="entry name" value="SecD_SecF_C"/>
</dbReference>
<dbReference type="GO" id="GO:0043952">
    <property type="term" value="P:protein transport by the Sec complex"/>
    <property type="evidence" value="ECO:0007669"/>
    <property type="project" value="UniProtKB-UniRule"/>
</dbReference>
<dbReference type="GO" id="GO:0015450">
    <property type="term" value="F:protein-transporting ATPase activity"/>
    <property type="evidence" value="ECO:0007669"/>
    <property type="project" value="InterPro"/>
</dbReference>
<keyword evidence="8 9" id="KW-0472">Membrane</keyword>
<dbReference type="PANTHER" id="PTHR30081">
    <property type="entry name" value="PROTEIN-EXPORT MEMBRANE PROTEIN SEC"/>
    <property type="match status" value="1"/>
</dbReference>
<reference evidence="12 13" key="1">
    <citation type="submission" date="2017-12" db="EMBL/GenBank/DDBJ databases">
        <title>Phylogenetic diversity of female urinary microbiome.</title>
        <authorList>
            <person name="Thomas-White K."/>
            <person name="Wolfe A.J."/>
        </authorList>
    </citation>
    <scope>NUCLEOTIDE SEQUENCE [LARGE SCALE GENOMIC DNA]</scope>
    <source>
        <strain evidence="12 13">UMB0416</strain>
    </source>
</reference>
<evidence type="ECO:0000256" key="9">
    <source>
        <dbReference type="HAMAP-Rule" id="MF_01464"/>
    </source>
</evidence>
<evidence type="ECO:0000256" key="4">
    <source>
        <dbReference type="ARBA" id="ARBA00022692"/>
    </source>
</evidence>
<keyword evidence="6 9" id="KW-1133">Transmembrane helix</keyword>
<dbReference type="Proteomes" id="UP000234914">
    <property type="component" value="Unassembled WGS sequence"/>
</dbReference>
<feature type="transmembrane region" description="Helical" evidence="9">
    <location>
        <begin position="293"/>
        <end position="311"/>
    </location>
</feature>
<evidence type="ECO:0000313" key="13">
    <source>
        <dbReference type="Proteomes" id="UP000234914"/>
    </source>
</evidence>
<keyword evidence="4 9" id="KW-0812">Transmembrane</keyword>
<dbReference type="GO" id="GO:0005886">
    <property type="term" value="C:plasma membrane"/>
    <property type="evidence" value="ECO:0007669"/>
    <property type="project" value="UniProtKB-SubCell"/>
</dbReference>
<dbReference type="Gene3D" id="1.20.1640.10">
    <property type="entry name" value="Multidrug efflux transporter AcrB transmembrane domain"/>
    <property type="match status" value="1"/>
</dbReference>
<dbReference type="InterPro" id="IPR022645">
    <property type="entry name" value="SecD/SecF_bac"/>
</dbReference>
<dbReference type="PANTHER" id="PTHR30081:SF8">
    <property type="entry name" value="PROTEIN TRANSLOCASE SUBUNIT SECF"/>
    <property type="match status" value="1"/>
</dbReference>
<keyword evidence="2 9" id="KW-0813">Transport</keyword>
<evidence type="ECO:0000256" key="1">
    <source>
        <dbReference type="ARBA" id="ARBA00004651"/>
    </source>
</evidence>